<evidence type="ECO:0000313" key="2">
    <source>
        <dbReference type="Proteomes" id="UP001172386"/>
    </source>
</evidence>
<reference evidence="1" key="1">
    <citation type="submission" date="2022-10" db="EMBL/GenBank/DDBJ databases">
        <title>Culturing micro-colonial fungi from biological soil crusts in the Mojave desert and describing Neophaeococcomyces mojavensis, and introducing the new genera and species Taxawa tesnikishii.</title>
        <authorList>
            <person name="Kurbessoian T."/>
            <person name="Stajich J.E."/>
        </authorList>
    </citation>
    <scope>NUCLEOTIDE SEQUENCE</scope>
    <source>
        <strain evidence="1">JES_112</strain>
    </source>
</reference>
<dbReference type="Proteomes" id="UP001172386">
    <property type="component" value="Unassembled WGS sequence"/>
</dbReference>
<evidence type="ECO:0000313" key="1">
    <source>
        <dbReference type="EMBL" id="KAJ9656162.1"/>
    </source>
</evidence>
<protein>
    <submittedName>
        <fullName evidence="1">Uncharacterized protein</fullName>
    </submittedName>
</protein>
<accession>A0ACC3A6V2</accession>
<sequence length="236" mass="26279">MLCATEAFYVISTIVLGTVALNFAIHLIRRRRSNKQRILLDAHWERKLDEDEVKEAAAQVAQIRRKRALSTTTSTRGYLNTITARSNVVGEKKIDEEDIISDLHQALKDINEKYAEVTYLGKHTARGRETDTCLYACHRINGVSKCVGEIASLQRNKHTTLLHVNVHSSDATLIKENGWGISSPVTTFHQLTTLYCATKPSEIVLPMPRNSEELNTVIVPVLEAAVCCVAGVEQLA</sequence>
<organism evidence="1 2">
    <name type="scientific">Neophaeococcomyces mojaviensis</name>
    <dbReference type="NCBI Taxonomy" id="3383035"/>
    <lineage>
        <taxon>Eukaryota</taxon>
        <taxon>Fungi</taxon>
        <taxon>Dikarya</taxon>
        <taxon>Ascomycota</taxon>
        <taxon>Pezizomycotina</taxon>
        <taxon>Eurotiomycetes</taxon>
        <taxon>Chaetothyriomycetidae</taxon>
        <taxon>Chaetothyriales</taxon>
        <taxon>Chaetothyriales incertae sedis</taxon>
        <taxon>Neophaeococcomyces</taxon>
    </lineage>
</organism>
<comment type="caution">
    <text evidence="1">The sequence shown here is derived from an EMBL/GenBank/DDBJ whole genome shotgun (WGS) entry which is preliminary data.</text>
</comment>
<name>A0ACC3A6V2_9EURO</name>
<proteinExistence type="predicted"/>
<keyword evidence="2" id="KW-1185">Reference proteome</keyword>
<gene>
    <name evidence="1" type="ORF">H2198_005124</name>
</gene>
<dbReference type="EMBL" id="JAPDRQ010000082">
    <property type="protein sequence ID" value="KAJ9656162.1"/>
    <property type="molecule type" value="Genomic_DNA"/>
</dbReference>